<dbReference type="RefSeq" id="WP_129824292.1">
    <property type="nucleotide sequence ID" value="NZ_RCYS01000002.1"/>
</dbReference>
<comment type="caution">
    <text evidence="2">The sequence shown here is derived from an EMBL/GenBank/DDBJ whole genome shotgun (WGS) entry which is preliminary data.</text>
</comment>
<dbReference type="Pfam" id="PF13479">
    <property type="entry name" value="AAA_24"/>
    <property type="match status" value="1"/>
</dbReference>
<feature type="region of interest" description="Disordered" evidence="1">
    <location>
        <begin position="235"/>
        <end position="278"/>
    </location>
</feature>
<dbReference type="Proteomes" id="UP000441330">
    <property type="component" value="Unassembled WGS sequence"/>
</dbReference>
<feature type="compositionally biased region" description="Basic and acidic residues" evidence="1">
    <location>
        <begin position="247"/>
        <end position="262"/>
    </location>
</feature>
<dbReference type="AlphaFoldDB" id="A0A7X2X3C4"/>
<reference evidence="2 3" key="1">
    <citation type="journal article" date="2019" name="Nat. Med.">
        <title>A library of human gut bacterial isolates paired with longitudinal multiomics data enables mechanistic microbiome research.</title>
        <authorList>
            <person name="Poyet M."/>
            <person name="Groussin M."/>
            <person name="Gibbons S.M."/>
            <person name="Avila-Pacheco J."/>
            <person name="Jiang X."/>
            <person name="Kearney S.M."/>
            <person name="Perrotta A.R."/>
            <person name="Berdy B."/>
            <person name="Zhao S."/>
            <person name="Lieberman T.D."/>
            <person name="Swanson P.K."/>
            <person name="Smith M."/>
            <person name="Roesemann S."/>
            <person name="Alexander J.E."/>
            <person name="Rich S.A."/>
            <person name="Livny J."/>
            <person name="Vlamakis H."/>
            <person name="Clish C."/>
            <person name="Bullock K."/>
            <person name="Deik A."/>
            <person name="Scott J."/>
            <person name="Pierce K.A."/>
            <person name="Xavier R.J."/>
            <person name="Alm E.J."/>
        </authorList>
    </citation>
    <scope>NUCLEOTIDE SEQUENCE [LARGE SCALE GENOMIC DNA]</scope>
    <source>
        <strain evidence="2 3">BIOML-A1</strain>
    </source>
</reference>
<name>A0A7X2X3C4_STRPA</name>
<evidence type="ECO:0000313" key="2">
    <source>
        <dbReference type="EMBL" id="MTS53976.1"/>
    </source>
</evidence>
<dbReference type="EMBL" id="WMZJ01000002">
    <property type="protein sequence ID" value="MTS53976.1"/>
    <property type="molecule type" value="Genomic_DNA"/>
</dbReference>
<evidence type="ECO:0000256" key="1">
    <source>
        <dbReference type="SAM" id="MobiDB-lite"/>
    </source>
</evidence>
<sequence length="278" mass="31293">MAFKLPENKPQIPKDTPRNFFLYGETMSGKSYLANEFPAPIVLNTDGNAEANTVPSIQLVNEKDEQGRITKSVISQIGEILLALQTQKHTYQTVVVDVIDDVIEMIKIAVCDELTPPGKPRLKSLSEIPYGKGYDFFNQAITEMVIDLKALPMNVIYISRQVSEYDDNGNATKDKPSLKDKYVNLINGNSDLMIHTEKVGNNYNREVERKRKKYYMDQVDDKAILKILSTIRGALEPAKAPSKPAPAKKEEAKEEAKEEKPKATKPQKTENISEDDLF</sequence>
<organism evidence="2 3">
    <name type="scientific">Streptococcus parasanguinis</name>
    <dbReference type="NCBI Taxonomy" id="1318"/>
    <lineage>
        <taxon>Bacteria</taxon>
        <taxon>Bacillati</taxon>
        <taxon>Bacillota</taxon>
        <taxon>Bacilli</taxon>
        <taxon>Lactobacillales</taxon>
        <taxon>Streptococcaceae</taxon>
        <taxon>Streptococcus</taxon>
    </lineage>
</organism>
<proteinExistence type="predicted"/>
<protein>
    <submittedName>
        <fullName evidence="2">AAA family ATPase</fullName>
    </submittedName>
</protein>
<evidence type="ECO:0000313" key="3">
    <source>
        <dbReference type="Proteomes" id="UP000441330"/>
    </source>
</evidence>
<gene>
    <name evidence="2" type="ORF">GMC94_03570</name>
</gene>
<accession>A0A7X2X3C4</accession>